<evidence type="ECO:0000313" key="1">
    <source>
        <dbReference type="EMBL" id="KAH1032285.1"/>
    </source>
</evidence>
<proteinExistence type="predicted"/>
<evidence type="ECO:0000313" key="2">
    <source>
        <dbReference type="Proteomes" id="UP000828251"/>
    </source>
</evidence>
<organism evidence="1 2">
    <name type="scientific">Gossypium stocksii</name>
    <dbReference type="NCBI Taxonomy" id="47602"/>
    <lineage>
        <taxon>Eukaryota</taxon>
        <taxon>Viridiplantae</taxon>
        <taxon>Streptophyta</taxon>
        <taxon>Embryophyta</taxon>
        <taxon>Tracheophyta</taxon>
        <taxon>Spermatophyta</taxon>
        <taxon>Magnoliopsida</taxon>
        <taxon>eudicotyledons</taxon>
        <taxon>Gunneridae</taxon>
        <taxon>Pentapetalae</taxon>
        <taxon>rosids</taxon>
        <taxon>malvids</taxon>
        <taxon>Malvales</taxon>
        <taxon>Malvaceae</taxon>
        <taxon>Malvoideae</taxon>
        <taxon>Gossypium</taxon>
    </lineage>
</organism>
<dbReference type="OrthoDB" id="683469at2759"/>
<keyword evidence="2" id="KW-1185">Reference proteome</keyword>
<protein>
    <submittedName>
        <fullName evidence="1">Uncharacterized protein</fullName>
    </submittedName>
</protein>
<accession>A0A9D3ZG01</accession>
<dbReference type="AlphaFoldDB" id="A0A9D3ZG01"/>
<sequence>MELVDDEDMETMVALYCGTQSNQNAPIQLFVELASVEPTEDPAPLGEEDGAQEPCMVVSISYVDSQSTIHGIDIDLNTAPETDVVGDDAYHNSDPFDHKVDSDNDLIVNEVSDDIDDECVNKDGNINMSSVENQIHRIVIHNNLRAHMSRIDPDMVHTAELSEYSEILPAHQMALYSDSEEFFVGQRFESKEECVFVIKRYSMNISVDYKVVVSKPTLYIGECRAKQMAIEQLYRDFNASYNELQGWIAAMREYVPRTIIKLQTQPYYGSNDQLQPGKRIFQWMFWTFDLCVHAFPHCKSFVQVDGTLLYGVSVCHGDPSSGISRLTSTEIIRMQTGRDKLLATLTLRMGQQQVNQMEVRHVFVEDVKVAMVANRQMSRSINVEVYSQRNKTFRVTKTIGRQLGIPLRSCGVDLQNRRYVYSVLNF</sequence>
<comment type="caution">
    <text evidence="1">The sequence shown here is derived from an EMBL/GenBank/DDBJ whole genome shotgun (WGS) entry which is preliminary data.</text>
</comment>
<name>A0A9D3ZG01_9ROSI</name>
<gene>
    <name evidence="1" type="ORF">J1N35_044459</name>
</gene>
<reference evidence="1 2" key="1">
    <citation type="journal article" date="2021" name="Plant Biotechnol. J.">
        <title>Multi-omics assisted identification of the key and species-specific regulatory components of drought-tolerant mechanisms in Gossypium stocksii.</title>
        <authorList>
            <person name="Yu D."/>
            <person name="Ke L."/>
            <person name="Zhang D."/>
            <person name="Wu Y."/>
            <person name="Sun Y."/>
            <person name="Mei J."/>
            <person name="Sun J."/>
            <person name="Sun Y."/>
        </authorList>
    </citation>
    <scope>NUCLEOTIDE SEQUENCE [LARGE SCALE GENOMIC DNA]</scope>
    <source>
        <strain evidence="2">cv. E1</strain>
        <tissue evidence="1">Leaf</tissue>
    </source>
</reference>
<dbReference type="EMBL" id="JAIQCV010000013">
    <property type="protein sequence ID" value="KAH1032285.1"/>
    <property type="molecule type" value="Genomic_DNA"/>
</dbReference>
<dbReference type="Proteomes" id="UP000828251">
    <property type="component" value="Unassembled WGS sequence"/>
</dbReference>